<name>A0A6J5XVY6_PRUAR</name>
<dbReference type="Proteomes" id="UP000507245">
    <property type="component" value="Unassembled WGS sequence"/>
</dbReference>
<dbReference type="AlphaFoldDB" id="A0A6J5XVY6"/>
<dbReference type="OrthoDB" id="5212574at2759"/>
<evidence type="ECO:0000313" key="2">
    <source>
        <dbReference type="EMBL" id="CAB4316393.1"/>
    </source>
</evidence>
<accession>A0A6J5XVY6</accession>
<protein>
    <submittedName>
        <fullName evidence="2">Uncharacterized protein</fullName>
    </submittedName>
</protein>
<gene>
    <name evidence="2" type="ORF">ORAREDHAP_LOCUS41674</name>
</gene>
<feature type="region of interest" description="Disordered" evidence="1">
    <location>
        <begin position="1"/>
        <end position="26"/>
    </location>
</feature>
<evidence type="ECO:0000256" key="1">
    <source>
        <dbReference type="SAM" id="MobiDB-lite"/>
    </source>
</evidence>
<organism evidence="2 3">
    <name type="scientific">Prunus armeniaca</name>
    <name type="common">Apricot</name>
    <name type="synonym">Armeniaca vulgaris</name>
    <dbReference type="NCBI Taxonomy" id="36596"/>
    <lineage>
        <taxon>Eukaryota</taxon>
        <taxon>Viridiplantae</taxon>
        <taxon>Streptophyta</taxon>
        <taxon>Embryophyta</taxon>
        <taxon>Tracheophyta</taxon>
        <taxon>Spermatophyta</taxon>
        <taxon>Magnoliopsida</taxon>
        <taxon>eudicotyledons</taxon>
        <taxon>Gunneridae</taxon>
        <taxon>Pentapetalae</taxon>
        <taxon>rosids</taxon>
        <taxon>fabids</taxon>
        <taxon>Rosales</taxon>
        <taxon>Rosaceae</taxon>
        <taxon>Amygdaloideae</taxon>
        <taxon>Amygdaleae</taxon>
        <taxon>Prunus</taxon>
    </lineage>
</organism>
<evidence type="ECO:0000313" key="3">
    <source>
        <dbReference type="Proteomes" id="UP000507245"/>
    </source>
</evidence>
<proteinExistence type="predicted"/>
<reference evidence="3" key="1">
    <citation type="journal article" date="2020" name="Genome Biol.">
        <title>Gamete binning: chromosome-level and haplotype-resolved genome assembly enabled by high-throughput single-cell sequencing of gamete genomes.</title>
        <authorList>
            <person name="Campoy J.A."/>
            <person name="Sun H."/>
            <person name="Goel M."/>
            <person name="Jiao W.-B."/>
            <person name="Folz-Donahue K."/>
            <person name="Wang N."/>
            <person name="Rubio M."/>
            <person name="Liu C."/>
            <person name="Kukat C."/>
            <person name="Ruiz D."/>
            <person name="Huettel B."/>
            <person name="Schneeberger K."/>
        </authorList>
    </citation>
    <scope>NUCLEOTIDE SEQUENCE [LARGE SCALE GENOMIC DNA]</scope>
    <source>
        <strain evidence="3">cv. Rojo Pasion</strain>
    </source>
</reference>
<keyword evidence="3" id="KW-1185">Reference proteome</keyword>
<sequence length="85" mass="9686">MEYMNSLKNYKKSGVPKDAGTDLEDSPHIQTIREHISLGRFGKPVSAKALSSLFRRIKKILDLAVEVENGFMSHFGLERVFEFTK</sequence>
<dbReference type="EMBL" id="CAEKKB010000007">
    <property type="protein sequence ID" value="CAB4316393.1"/>
    <property type="molecule type" value="Genomic_DNA"/>
</dbReference>